<sequence length="67" mass="7522">FPMDALAILCSGREDRWPHFLQPVTFAHNTNPDLEIDSMAVDTVESMKTAHVCVRLALLDARLKAKN</sequence>
<gene>
    <name evidence="1" type="ORF">Pmar_PMAR010103</name>
</gene>
<dbReference type="RefSeq" id="XP_002788573.1">
    <property type="nucleotide sequence ID" value="XM_002788527.1"/>
</dbReference>
<name>C5K4U7_PERM5</name>
<proteinExistence type="predicted"/>
<dbReference type="EMBL" id="GG670562">
    <property type="protein sequence ID" value="EER20369.1"/>
    <property type="molecule type" value="Genomic_DNA"/>
</dbReference>
<dbReference type="GeneID" id="9053921"/>
<dbReference type="AlphaFoldDB" id="C5K4U7"/>
<dbReference type="Proteomes" id="UP000007800">
    <property type="component" value="Unassembled WGS sequence"/>
</dbReference>
<accession>C5K4U7</accession>
<evidence type="ECO:0000313" key="1">
    <source>
        <dbReference type="EMBL" id="EER20369.1"/>
    </source>
</evidence>
<feature type="non-terminal residue" evidence="1">
    <location>
        <position position="67"/>
    </location>
</feature>
<keyword evidence="2" id="KW-1185">Reference proteome</keyword>
<feature type="non-terminal residue" evidence="1">
    <location>
        <position position="1"/>
    </location>
</feature>
<organism evidence="2">
    <name type="scientific">Perkinsus marinus (strain ATCC 50983 / TXsc)</name>
    <dbReference type="NCBI Taxonomy" id="423536"/>
    <lineage>
        <taxon>Eukaryota</taxon>
        <taxon>Sar</taxon>
        <taxon>Alveolata</taxon>
        <taxon>Perkinsozoa</taxon>
        <taxon>Perkinsea</taxon>
        <taxon>Perkinsida</taxon>
        <taxon>Perkinsidae</taxon>
        <taxon>Perkinsus</taxon>
    </lineage>
</organism>
<reference evidence="1 2" key="1">
    <citation type="submission" date="2008-07" db="EMBL/GenBank/DDBJ databases">
        <authorList>
            <person name="El-Sayed N."/>
            <person name="Caler E."/>
            <person name="Inman J."/>
            <person name="Amedeo P."/>
            <person name="Hass B."/>
            <person name="Wortman J."/>
        </authorList>
    </citation>
    <scope>NUCLEOTIDE SEQUENCE [LARGE SCALE GENOMIC DNA]</scope>
    <source>
        <strain evidence="2">ATCC 50983 / TXsc</strain>
    </source>
</reference>
<protein>
    <submittedName>
        <fullName evidence="1">Uncharacterized protein</fullName>
    </submittedName>
</protein>
<evidence type="ECO:0000313" key="2">
    <source>
        <dbReference type="Proteomes" id="UP000007800"/>
    </source>
</evidence>
<dbReference type="OrthoDB" id="6116350at2759"/>
<dbReference type="InParanoid" id="C5K4U7"/>